<dbReference type="Gene3D" id="4.10.240.10">
    <property type="entry name" value="Zn(2)-C6 fungal-type DNA-binding domain"/>
    <property type="match status" value="1"/>
</dbReference>
<feature type="compositionally biased region" description="Polar residues" evidence="5">
    <location>
        <begin position="12"/>
        <end position="24"/>
    </location>
</feature>
<sequence length="609" mass="65738">MALNATLLPPTARTSFSPTHATNAPSTSTSMIPPPPELEQTLTLLSGHRSVLGYLLLSRGHPVSIIRHSGVVFEGEQGRKYATAIGKMVEGVQAALIEVSDEPNEGDEIRFMRIRTKRHEIMISPVALMSSSAFSPLPDKFPTPRLSGRLPDDAAHSPLATRGTILSRSISAPSSDSFSADWSAANLHFPHPAQQWDQRLLSDPRLDLSVSSGTSPSICSSPSLTSNSSSSAASEADEAWNLIPYHVSWGHEYEEYRAGTLPGPEGDCIFLRSPTPLKNQRATEACKKCRERKAKCSGARPSCARCTSRGYTCQYASETQPENGPSKNRRRRREAAAVVASVPKVHVMGKDIAPEKDYPALVRDMPVKHEDDVLALAYAHMGASASPAAASWEGSTPSDELAVDDAWQFPHEHASSTSSDDDMFIAFHDPALAAGHAYPGDEFQHLNLPAATADSSIFAPRPLRHLSSTSLLSTPGDHMTSSSAHFPSDVTLPQNVAFPSSLSSQYTNSMDNHFHPSSSSASEDSHGLQYDFSSSYVASTMSPQFFSAEPEYVSQSQQHADPYKLASHAVYQKALTATYTDSDAASQPQFPAYPGTFLASTYTPFPRGS</sequence>
<evidence type="ECO:0000256" key="1">
    <source>
        <dbReference type="ARBA" id="ARBA00023015"/>
    </source>
</evidence>
<dbReference type="GO" id="GO:0000981">
    <property type="term" value="F:DNA-binding transcription factor activity, RNA polymerase II-specific"/>
    <property type="evidence" value="ECO:0007669"/>
    <property type="project" value="InterPro"/>
</dbReference>
<feature type="domain" description="Zn(2)-C6 fungal-type" evidence="6">
    <location>
        <begin position="285"/>
        <end position="315"/>
    </location>
</feature>
<dbReference type="AlphaFoldDB" id="A0A4S4LNL8"/>
<comment type="caution">
    <text evidence="7">The sequence shown here is derived from an EMBL/GenBank/DDBJ whole genome shotgun (WGS) entry which is preliminary data.</text>
</comment>
<keyword evidence="4" id="KW-0539">Nucleus</keyword>
<protein>
    <recommendedName>
        <fullName evidence="6">Zn(2)-C6 fungal-type domain-containing protein</fullName>
    </recommendedName>
</protein>
<dbReference type="EMBL" id="SGPL01000341">
    <property type="protein sequence ID" value="THH13595.1"/>
    <property type="molecule type" value="Genomic_DNA"/>
</dbReference>
<dbReference type="InterPro" id="IPR050675">
    <property type="entry name" value="OAF3"/>
</dbReference>
<dbReference type="SUPFAM" id="SSF57701">
    <property type="entry name" value="Zn2/Cys6 DNA-binding domain"/>
    <property type="match status" value="1"/>
</dbReference>
<reference evidence="7 8" key="1">
    <citation type="submission" date="2019-02" db="EMBL/GenBank/DDBJ databases">
        <title>Genome sequencing of the rare red list fungi Bondarzewia mesenterica.</title>
        <authorList>
            <person name="Buettner E."/>
            <person name="Kellner H."/>
        </authorList>
    </citation>
    <scope>NUCLEOTIDE SEQUENCE [LARGE SCALE GENOMIC DNA]</scope>
    <source>
        <strain evidence="7 8">DSM 108281</strain>
    </source>
</reference>
<accession>A0A4S4LNL8</accession>
<dbReference type="Proteomes" id="UP000310158">
    <property type="component" value="Unassembled WGS sequence"/>
</dbReference>
<evidence type="ECO:0000313" key="8">
    <source>
        <dbReference type="Proteomes" id="UP000310158"/>
    </source>
</evidence>
<dbReference type="Pfam" id="PF00172">
    <property type="entry name" value="Zn_clus"/>
    <property type="match status" value="1"/>
</dbReference>
<dbReference type="InterPro" id="IPR036864">
    <property type="entry name" value="Zn2-C6_fun-type_DNA-bd_sf"/>
</dbReference>
<name>A0A4S4LNL8_9AGAM</name>
<organism evidence="7 8">
    <name type="scientific">Bondarzewia mesenterica</name>
    <dbReference type="NCBI Taxonomy" id="1095465"/>
    <lineage>
        <taxon>Eukaryota</taxon>
        <taxon>Fungi</taxon>
        <taxon>Dikarya</taxon>
        <taxon>Basidiomycota</taxon>
        <taxon>Agaricomycotina</taxon>
        <taxon>Agaricomycetes</taxon>
        <taxon>Russulales</taxon>
        <taxon>Bondarzewiaceae</taxon>
        <taxon>Bondarzewia</taxon>
    </lineage>
</organism>
<dbReference type="PANTHER" id="PTHR31069">
    <property type="entry name" value="OLEATE-ACTIVATED TRANSCRIPTION FACTOR 1-RELATED"/>
    <property type="match status" value="1"/>
</dbReference>
<dbReference type="Gene3D" id="3.30.450.30">
    <property type="entry name" value="Dynein light chain 2a, cytoplasmic"/>
    <property type="match status" value="1"/>
</dbReference>
<evidence type="ECO:0000259" key="6">
    <source>
        <dbReference type="PROSITE" id="PS50048"/>
    </source>
</evidence>
<gene>
    <name evidence="7" type="ORF">EW146_g6643</name>
</gene>
<dbReference type="CDD" id="cd00067">
    <property type="entry name" value="GAL4"/>
    <property type="match status" value="1"/>
</dbReference>
<evidence type="ECO:0000256" key="4">
    <source>
        <dbReference type="ARBA" id="ARBA00023242"/>
    </source>
</evidence>
<dbReference type="SUPFAM" id="SSF103196">
    <property type="entry name" value="Roadblock/LC7 domain"/>
    <property type="match status" value="1"/>
</dbReference>
<evidence type="ECO:0000256" key="5">
    <source>
        <dbReference type="SAM" id="MobiDB-lite"/>
    </source>
</evidence>
<dbReference type="InterPro" id="IPR001138">
    <property type="entry name" value="Zn2Cys6_DnaBD"/>
</dbReference>
<keyword evidence="2" id="KW-0238">DNA-binding</keyword>
<keyword evidence="8" id="KW-1185">Reference proteome</keyword>
<dbReference type="PROSITE" id="PS00463">
    <property type="entry name" value="ZN2_CY6_FUNGAL_1"/>
    <property type="match status" value="1"/>
</dbReference>
<feature type="region of interest" description="Disordered" evidence="5">
    <location>
        <begin position="1"/>
        <end position="37"/>
    </location>
</feature>
<proteinExistence type="predicted"/>
<dbReference type="PANTHER" id="PTHR31069:SF32">
    <property type="entry name" value="ARGININE METABOLISM REGULATION PROTEIN II"/>
    <property type="match status" value="1"/>
</dbReference>
<dbReference type="OrthoDB" id="9985637at2759"/>
<dbReference type="PROSITE" id="PS50048">
    <property type="entry name" value="ZN2_CY6_FUNGAL_2"/>
    <property type="match status" value="1"/>
</dbReference>
<dbReference type="GO" id="GO:0003677">
    <property type="term" value="F:DNA binding"/>
    <property type="evidence" value="ECO:0007669"/>
    <property type="project" value="UniProtKB-KW"/>
</dbReference>
<keyword evidence="3" id="KW-0804">Transcription</keyword>
<evidence type="ECO:0000313" key="7">
    <source>
        <dbReference type="EMBL" id="THH13595.1"/>
    </source>
</evidence>
<dbReference type="GO" id="GO:0008270">
    <property type="term" value="F:zinc ion binding"/>
    <property type="evidence" value="ECO:0007669"/>
    <property type="project" value="InterPro"/>
</dbReference>
<dbReference type="SMART" id="SM00066">
    <property type="entry name" value="GAL4"/>
    <property type="match status" value="1"/>
</dbReference>
<evidence type="ECO:0000256" key="2">
    <source>
        <dbReference type="ARBA" id="ARBA00023125"/>
    </source>
</evidence>
<evidence type="ECO:0000256" key="3">
    <source>
        <dbReference type="ARBA" id="ARBA00023163"/>
    </source>
</evidence>
<keyword evidence="1" id="KW-0805">Transcription regulation</keyword>